<keyword evidence="2" id="KW-1185">Reference proteome</keyword>
<dbReference type="KEGG" id="pfj:MYCFIDRAFT_173166"/>
<reference evidence="1 2" key="1">
    <citation type="journal article" date="2012" name="PLoS Pathog.">
        <title>Diverse lifestyles and strategies of plant pathogenesis encoded in the genomes of eighteen Dothideomycetes fungi.</title>
        <authorList>
            <person name="Ohm R.A."/>
            <person name="Feau N."/>
            <person name="Henrissat B."/>
            <person name="Schoch C.L."/>
            <person name="Horwitz B.A."/>
            <person name="Barry K.W."/>
            <person name="Condon B.J."/>
            <person name="Copeland A.C."/>
            <person name="Dhillon B."/>
            <person name="Glaser F."/>
            <person name="Hesse C.N."/>
            <person name="Kosti I."/>
            <person name="LaButti K."/>
            <person name="Lindquist E.A."/>
            <person name="Lucas S."/>
            <person name="Salamov A.A."/>
            <person name="Bradshaw R.E."/>
            <person name="Ciuffetti L."/>
            <person name="Hamelin R.C."/>
            <person name="Kema G.H.J."/>
            <person name="Lawrence C."/>
            <person name="Scott J.A."/>
            <person name="Spatafora J.W."/>
            <person name="Turgeon B.G."/>
            <person name="de Wit P.J.G.M."/>
            <person name="Zhong S."/>
            <person name="Goodwin S.B."/>
            <person name="Grigoriev I.V."/>
        </authorList>
    </citation>
    <scope>NUCLEOTIDE SEQUENCE [LARGE SCALE GENOMIC DNA]</scope>
    <source>
        <strain evidence="1 2">CIRAD86</strain>
    </source>
</reference>
<gene>
    <name evidence="1" type="ORF">MYCFIDRAFT_173166</name>
</gene>
<organism evidence="1 2">
    <name type="scientific">Pseudocercospora fijiensis (strain CIRAD86)</name>
    <name type="common">Black leaf streak disease fungus</name>
    <name type="synonym">Mycosphaerella fijiensis</name>
    <dbReference type="NCBI Taxonomy" id="383855"/>
    <lineage>
        <taxon>Eukaryota</taxon>
        <taxon>Fungi</taxon>
        <taxon>Dikarya</taxon>
        <taxon>Ascomycota</taxon>
        <taxon>Pezizomycotina</taxon>
        <taxon>Dothideomycetes</taxon>
        <taxon>Dothideomycetidae</taxon>
        <taxon>Mycosphaerellales</taxon>
        <taxon>Mycosphaerellaceae</taxon>
        <taxon>Pseudocercospora</taxon>
    </lineage>
</organism>
<dbReference type="Proteomes" id="UP000016932">
    <property type="component" value="Unassembled WGS sequence"/>
</dbReference>
<evidence type="ECO:0000313" key="1">
    <source>
        <dbReference type="EMBL" id="EME84118.1"/>
    </source>
</evidence>
<dbReference type="EMBL" id="KB446557">
    <property type="protein sequence ID" value="EME84118.1"/>
    <property type="molecule type" value="Genomic_DNA"/>
</dbReference>
<evidence type="ECO:0000313" key="2">
    <source>
        <dbReference type="Proteomes" id="UP000016932"/>
    </source>
</evidence>
<sequence length="214" mass="23943">MPYHGMRAAALSCYSGPQYCSNVNSGSAVCCFSRALGKRPPPRHAFHGLRATAILQIPTRQAHRGVMDERPVRDVSVLPKGIIRTFKKLTSNVFKLAAAYGDYPRLPSRLIRIIRVYDRTGAGGGRDMAGFCIQCRASTRNGMLRDPYTAFAPYNGSDRVRRMRTGVASRRWTRHGSDGTDIWQMTISRTPAILPPMLPHRLIPKYQQAQTHSE</sequence>
<dbReference type="HOGENOM" id="CLU_1289441_0_0_1"/>
<dbReference type="GeneID" id="19332931"/>
<dbReference type="AlphaFoldDB" id="M3B410"/>
<dbReference type="VEuPathDB" id="FungiDB:MYCFIDRAFT_173166"/>
<accession>M3B410</accession>
<protein>
    <submittedName>
        <fullName evidence="1">Uncharacterized protein</fullName>
    </submittedName>
</protein>
<name>M3B410_PSEFD</name>
<proteinExistence type="predicted"/>
<dbReference type="RefSeq" id="XP_007924742.1">
    <property type="nucleotide sequence ID" value="XM_007926551.1"/>
</dbReference>